<dbReference type="RefSeq" id="WP_152758650.1">
    <property type="nucleotide sequence ID" value="NZ_WHLY01000002.1"/>
</dbReference>
<dbReference type="InterPro" id="IPR018490">
    <property type="entry name" value="cNMP-bd_dom_sf"/>
</dbReference>
<dbReference type="EMBL" id="WHLY01000002">
    <property type="protein sequence ID" value="MPR33420.1"/>
    <property type="molecule type" value="Genomic_DNA"/>
</dbReference>
<sequence length="198" mass="23005">MELLPTLVKITHLPEKELMPVLNLFESIDVPAKTVLLVPGKVCSQVWFVGSGSLRAYYQLEERKRTNPGMSEEKITREVTNWLIPTGGLHTAMRSFSQQVPTFYYVETLEASRLFTLSYPNYRLALRLHPEVVWKIFEYVIVMADLRLHISNLRYPEDRLRVFELTYPGTISQLPVHIQASYLNIDPNTLSRLRAKRQ</sequence>
<dbReference type="Gene3D" id="2.60.120.10">
    <property type="entry name" value="Jelly Rolls"/>
    <property type="match status" value="1"/>
</dbReference>
<dbReference type="Proteomes" id="UP000479293">
    <property type="component" value="Unassembled WGS sequence"/>
</dbReference>
<evidence type="ECO:0000313" key="2">
    <source>
        <dbReference type="Proteomes" id="UP000479293"/>
    </source>
</evidence>
<keyword evidence="2" id="KW-1185">Reference proteome</keyword>
<dbReference type="AlphaFoldDB" id="A0A7C9BE74"/>
<protein>
    <recommendedName>
        <fullName evidence="3">Cyclic nucleotide-binding domain-containing protein</fullName>
    </recommendedName>
</protein>
<gene>
    <name evidence="1" type="ORF">GBK04_08605</name>
</gene>
<organism evidence="1 2">
    <name type="scientific">Salmonirosea aquatica</name>
    <dbReference type="NCBI Taxonomy" id="2654236"/>
    <lineage>
        <taxon>Bacteria</taxon>
        <taxon>Pseudomonadati</taxon>
        <taxon>Bacteroidota</taxon>
        <taxon>Cytophagia</taxon>
        <taxon>Cytophagales</taxon>
        <taxon>Spirosomataceae</taxon>
        <taxon>Salmonirosea</taxon>
    </lineage>
</organism>
<comment type="caution">
    <text evidence="1">The sequence shown here is derived from an EMBL/GenBank/DDBJ whole genome shotgun (WGS) entry which is preliminary data.</text>
</comment>
<name>A0A7C9BE74_9BACT</name>
<evidence type="ECO:0000313" key="1">
    <source>
        <dbReference type="EMBL" id="MPR33420.1"/>
    </source>
</evidence>
<proteinExistence type="predicted"/>
<evidence type="ECO:0008006" key="3">
    <source>
        <dbReference type="Google" id="ProtNLM"/>
    </source>
</evidence>
<dbReference type="SUPFAM" id="SSF51206">
    <property type="entry name" value="cAMP-binding domain-like"/>
    <property type="match status" value="1"/>
</dbReference>
<dbReference type="InterPro" id="IPR014710">
    <property type="entry name" value="RmlC-like_jellyroll"/>
</dbReference>
<reference evidence="1 2" key="1">
    <citation type="submission" date="2019-10" db="EMBL/GenBank/DDBJ databases">
        <title>Draft Genome Sequence of Cytophagaceae sp. SJW1-29.</title>
        <authorList>
            <person name="Choi A."/>
        </authorList>
    </citation>
    <scope>NUCLEOTIDE SEQUENCE [LARGE SCALE GENOMIC DNA]</scope>
    <source>
        <strain evidence="1 2">SJW1-29</strain>
    </source>
</reference>
<accession>A0A7C9BE74</accession>